<accession>A0AAV7TTQ0</accession>
<gene>
    <name evidence="1" type="ORF">NDU88_004302</name>
</gene>
<dbReference type="AlphaFoldDB" id="A0AAV7TTQ0"/>
<name>A0AAV7TTQ0_PLEWA</name>
<sequence length="101" mass="11556">MDRTPFRFCPQCHAKFPYTDPHSVCNLCLSRPQRRELQGVPIFPIQKDLAGSESKTARDVIEVSGTNPRYLRSKLSVYHSCFFRKNPANRLNASNSDTKLV</sequence>
<organism evidence="1 2">
    <name type="scientific">Pleurodeles waltl</name>
    <name type="common">Iberian ribbed newt</name>
    <dbReference type="NCBI Taxonomy" id="8319"/>
    <lineage>
        <taxon>Eukaryota</taxon>
        <taxon>Metazoa</taxon>
        <taxon>Chordata</taxon>
        <taxon>Craniata</taxon>
        <taxon>Vertebrata</taxon>
        <taxon>Euteleostomi</taxon>
        <taxon>Amphibia</taxon>
        <taxon>Batrachia</taxon>
        <taxon>Caudata</taxon>
        <taxon>Salamandroidea</taxon>
        <taxon>Salamandridae</taxon>
        <taxon>Pleurodelinae</taxon>
        <taxon>Pleurodeles</taxon>
    </lineage>
</organism>
<dbReference type="Proteomes" id="UP001066276">
    <property type="component" value="Chromosome 3_2"/>
</dbReference>
<evidence type="ECO:0000313" key="2">
    <source>
        <dbReference type="Proteomes" id="UP001066276"/>
    </source>
</evidence>
<dbReference type="EMBL" id="JANPWB010000006">
    <property type="protein sequence ID" value="KAJ1179063.1"/>
    <property type="molecule type" value="Genomic_DNA"/>
</dbReference>
<proteinExistence type="predicted"/>
<reference evidence="1" key="1">
    <citation type="journal article" date="2022" name="bioRxiv">
        <title>Sequencing and chromosome-scale assembly of the giantPleurodeles waltlgenome.</title>
        <authorList>
            <person name="Brown T."/>
            <person name="Elewa A."/>
            <person name="Iarovenko S."/>
            <person name="Subramanian E."/>
            <person name="Araus A.J."/>
            <person name="Petzold A."/>
            <person name="Susuki M."/>
            <person name="Suzuki K.-i.T."/>
            <person name="Hayashi T."/>
            <person name="Toyoda A."/>
            <person name="Oliveira C."/>
            <person name="Osipova E."/>
            <person name="Leigh N.D."/>
            <person name="Simon A."/>
            <person name="Yun M.H."/>
        </authorList>
    </citation>
    <scope>NUCLEOTIDE SEQUENCE</scope>
    <source>
        <strain evidence="1">20211129_DDA</strain>
        <tissue evidence="1">Liver</tissue>
    </source>
</reference>
<comment type="caution">
    <text evidence="1">The sequence shown here is derived from an EMBL/GenBank/DDBJ whole genome shotgun (WGS) entry which is preliminary data.</text>
</comment>
<protein>
    <submittedName>
        <fullName evidence="1">Uncharacterized protein</fullName>
    </submittedName>
</protein>
<keyword evidence="2" id="KW-1185">Reference proteome</keyword>
<evidence type="ECO:0000313" key="1">
    <source>
        <dbReference type="EMBL" id="KAJ1179063.1"/>
    </source>
</evidence>